<dbReference type="EMBL" id="CM037025">
    <property type="protein sequence ID" value="KAH7661234.1"/>
    <property type="molecule type" value="Genomic_DNA"/>
</dbReference>
<protein>
    <submittedName>
        <fullName evidence="1">Glutaredoxin and related proteins protein</fullName>
    </submittedName>
</protein>
<comment type="caution">
    <text evidence="1">The sequence shown here is derived from an EMBL/GenBank/DDBJ whole genome shotgun (WGS) entry which is preliminary data.</text>
</comment>
<name>A0ACB7UL37_DIOAL</name>
<organism evidence="1 2">
    <name type="scientific">Dioscorea alata</name>
    <name type="common">Purple yam</name>
    <dbReference type="NCBI Taxonomy" id="55571"/>
    <lineage>
        <taxon>Eukaryota</taxon>
        <taxon>Viridiplantae</taxon>
        <taxon>Streptophyta</taxon>
        <taxon>Embryophyta</taxon>
        <taxon>Tracheophyta</taxon>
        <taxon>Spermatophyta</taxon>
        <taxon>Magnoliopsida</taxon>
        <taxon>Liliopsida</taxon>
        <taxon>Dioscoreales</taxon>
        <taxon>Dioscoreaceae</taxon>
        <taxon>Dioscorea</taxon>
    </lineage>
</organism>
<accession>A0ACB7UL37</accession>
<keyword evidence="2" id="KW-1185">Reference proteome</keyword>
<sequence>MEGSMAVIVGRRDCYMSYVAQRLLEGLKAYPKMCQVSEEFAPKITLMHNIVKILSGDDKTLVAPLFPLVYIGGKLVGGLDWLIAIHVSDELIPMLTVGAIWL</sequence>
<gene>
    <name evidence="1" type="ORF">IHE45_15G050500</name>
</gene>
<reference evidence="2" key="1">
    <citation type="journal article" date="2022" name="Nat. Commun.">
        <title>Chromosome evolution and the genetic basis of agronomically important traits in greater yam.</title>
        <authorList>
            <person name="Bredeson J.V."/>
            <person name="Lyons J.B."/>
            <person name="Oniyinde I.O."/>
            <person name="Okereke N.R."/>
            <person name="Kolade O."/>
            <person name="Nnabue I."/>
            <person name="Nwadili C.O."/>
            <person name="Hribova E."/>
            <person name="Parker M."/>
            <person name="Nwogha J."/>
            <person name="Shu S."/>
            <person name="Carlson J."/>
            <person name="Kariba R."/>
            <person name="Muthemba S."/>
            <person name="Knop K."/>
            <person name="Barton G.J."/>
            <person name="Sherwood A.V."/>
            <person name="Lopez-Montes A."/>
            <person name="Asiedu R."/>
            <person name="Jamnadass R."/>
            <person name="Muchugi A."/>
            <person name="Goodstein D."/>
            <person name="Egesi C.N."/>
            <person name="Featherston J."/>
            <person name="Asfaw A."/>
            <person name="Simpson G.G."/>
            <person name="Dolezel J."/>
            <person name="Hendre P.S."/>
            <person name="Van Deynze A."/>
            <person name="Kumar P.L."/>
            <person name="Obidiegwu J.E."/>
            <person name="Bhattacharjee R."/>
            <person name="Rokhsar D.S."/>
        </authorList>
    </citation>
    <scope>NUCLEOTIDE SEQUENCE [LARGE SCALE GENOMIC DNA]</scope>
    <source>
        <strain evidence="2">cv. TDa95/00328</strain>
    </source>
</reference>
<dbReference type="Proteomes" id="UP000827976">
    <property type="component" value="Chromosome 15"/>
</dbReference>
<evidence type="ECO:0000313" key="1">
    <source>
        <dbReference type="EMBL" id="KAH7661234.1"/>
    </source>
</evidence>
<proteinExistence type="predicted"/>
<evidence type="ECO:0000313" key="2">
    <source>
        <dbReference type="Proteomes" id="UP000827976"/>
    </source>
</evidence>